<keyword evidence="4" id="KW-1185">Reference proteome</keyword>
<feature type="domain" description="SWIM-type" evidence="2">
    <location>
        <begin position="132"/>
        <end position="167"/>
    </location>
</feature>
<sequence length="268" mass="28952">MARRPSEDNVIYANFGARRRVSGPEEVRATPDVPPGVSPVAARLLLAALRGTDEGRAKRGRAYAADGRVLDVEARASGFDGVVSGSQNEPFTVAVQLPRRGPEDIQRAVELLTRAPGAVDKARRGVVSGEVLELLLADDDGSIRFYCTCPDNAAVCKHSVAVAYKAAELIDADASVLFALRGLSLPMIEQTVRNQAAAVARENSTEGSEYFWAGRSLPDLPQPKVASMVDESDIDLLHKAMQTVSFTNIDQMRAVADIEDLYDELTRQ</sequence>
<gene>
    <name evidence="3" type="ORF">SAMN04488539_1209</name>
</gene>
<dbReference type="Proteomes" id="UP000182237">
    <property type="component" value="Chromosome I"/>
</dbReference>
<dbReference type="InterPro" id="IPR007527">
    <property type="entry name" value="Znf_SWIM"/>
</dbReference>
<dbReference type="OrthoDB" id="188274at2"/>
<evidence type="ECO:0000313" key="4">
    <source>
        <dbReference type="Proteomes" id="UP000182237"/>
    </source>
</evidence>
<dbReference type="AlphaFoldDB" id="A0A1H1Q8Y6"/>
<dbReference type="STRING" id="1203190.GCA_000312345_01198"/>
<dbReference type="RefSeq" id="WP_019194031.1">
    <property type="nucleotide sequence ID" value="NZ_LT629765.1"/>
</dbReference>
<accession>A0A1H1Q8Y6</accession>
<proteinExistence type="predicted"/>
<dbReference type="eggNOG" id="COG4279">
    <property type="taxonomic scope" value="Bacteria"/>
</dbReference>
<dbReference type="EMBL" id="LT629765">
    <property type="protein sequence ID" value="SDS19981.1"/>
    <property type="molecule type" value="Genomic_DNA"/>
</dbReference>
<evidence type="ECO:0000259" key="2">
    <source>
        <dbReference type="PROSITE" id="PS50966"/>
    </source>
</evidence>
<keyword evidence="1" id="KW-0863">Zinc-finger</keyword>
<name>A0A1H1Q8Y6_9CORY</name>
<dbReference type="PANTHER" id="PTHR38133">
    <property type="entry name" value="SLR1429 PROTEIN"/>
    <property type="match status" value="1"/>
</dbReference>
<keyword evidence="1" id="KW-0479">Metal-binding</keyword>
<evidence type="ECO:0000256" key="1">
    <source>
        <dbReference type="PROSITE-ProRule" id="PRU00325"/>
    </source>
</evidence>
<dbReference type="PROSITE" id="PS50966">
    <property type="entry name" value="ZF_SWIM"/>
    <property type="match status" value="1"/>
</dbReference>
<dbReference type="GO" id="GO:0008270">
    <property type="term" value="F:zinc ion binding"/>
    <property type="evidence" value="ECO:0007669"/>
    <property type="project" value="UniProtKB-KW"/>
</dbReference>
<protein>
    <submittedName>
        <fullName evidence="3">Uncharacterized conserved protein, contains Zn finger domain</fullName>
    </submittedName>
</protein>
<keyword evidence="1" id="KW-0862">Zinc</keyword>
<evidence type="ECO:0000313" key="3">
    <source>
        <dbReference type="EMBL" id="SDS19981.1"/>
    </source>
</evidence>
<dbReference type="PANTHER" id="PTHR38133:SF1">
    <property type="entry name" value="SLR1429 PROTEIN"/>
    <property type="match status" value="1"/>
</dbReference>
<organism evidence="3 4">
    <name type="scientific">Corynebacterium timonense</name>
    <dbReference type="NCBI Taxonomy" id="441500"/>
    <lineage>
        <taxon>Bacteria</taxon>
        <taxon>Bacillati</taxon>
        <taxon>Actinomycetota</taxon>
        <taxon>Actinomycetes</taxon>
        <taxon>Mycobacteriales</taxon>
        <taxon>Corynebacteriaceae</taxon>
        <taxon>Corynebacterium</taxon>
    </lineage>
</organism>
<reference evidence="3 4" key="1">
    <citation type="submission" date="2016-10" db="EMBL/GenBank/DDBJ databases">
        <authorList>
            <person name="de Groot N.N."/>
        </authorList>
    </citation>
    <scope>NUCLEOTIDE SEQUENCE [LARGE SCALE GENOMIC DNA]</scope>
    <source>
        <strain evidence="3 4">DSM 45434</strain>
    </source>
</reference>